<reference evidence="2 3" key="1">
    <citation type="submission" date="2013-03" db="EMBL/GenBank/DDBJ databases">
        <title>Draft genome sequence of Gracibacillus halophilus YIM-C55.5, a moderately halophilic and thermophilic organism from the Xiaochaidamu salt lake.</title>
        <authorList>
            <person name="Sugumar T."/>
            <person name="Polireddy D.R."/>
            <person name="Antony A."/>
            <person name="Madhava Y.R."/>
            <person name="Sivakumar N."/>
        </authorList>
    </citation>
    <scope>NUCLEOTIDE SEQUENCE [LARGE SCALE GENOMIC DNA]</scope>
    <source>
        <strain evidence="2 3">YIM-C55.5</strain>
    </source>
</reference>
<name>N4WTP4_9BACI</name>
<dbReference type="SUPFAM" id="SSF51126">
    <property type="entry name" value="Pectin lyase-like"/>
    <property type="match status" value="1"/>
</dbReference>
<dbReference type="RefSeq" id="WP_003469929.1">
    <property type="nucleotide sequence ID" value="NZ_APML01000041.1"/>
</dbReference>
<sequence>MGLFDVTQFGASDGETDHTEMMTQAVKACADAGGGTVYVPAGVYRTGPIELCII</sequence>
<dbReference type="InterPro" id="IPR012334">
    <property type="entry name" value="Pectin_lyas_fold"/>
</dbReference>
<dbReference type="STRING" id="1308866.J416_10406"/>
<gene>
    <name evidence="2" type="ORF">J416_10406</name>
</gene>
<dbReference type="Gene3D" id="2.160.20.10">
    <property type="entry name" value="Single-stranded right-handed beta-helix, Pectin lyase-like"/>
    <property type="match status" value="1"/>
</dbReference>
<evidence type="ECO:0000313" key="2">
    <source>
        <dbReference type="EMBL" id="ENH96501.1"/>
    </source>
</evidence>
<dbReference type="eggNOG" id="COG5434">
    <property type="taxonomic scope" value="Bacteria"/>
</dbReference>
<dbReference type="EMBL" id="APML01000041">
    <property type="protein sequence ID" value="ENH96501.1"/>
    <property type="molecule type" value="Genomic_DNA"/>
</dbReference>
<dbReference type="InterPro" id="IPR011050">
    <property type="entry name" value="Pectin_lyase_fold/virulence"/>
</dbReference>
<accession>N4WTP4</accession>
<dbReference type="Proteomes" id="UP000012283">
    <property type="component" value="Unassembled WGS sequence"/>
</dbReference>
<organism evidence="2 3">
    <name type="scientific">Gracilibacillus halophilus YIM-C55.5</name>
    <dbReference type="NCBI Taxonomy" id="1308866"/>
    <lineage>
        <taxon>Bacteria</taxon>
        <taxon>Bacillati</taxon>
        <taxon>Bacillota</taxon>
        <taxon>Bacilli</taxon>
        <taxon>Bacillales</taxon>
        <taxon>Bacillaceae</taxon>
        <taxon>Gracilibacillus</taxon>
    </lineage>
</organism>
<evidence type="ECO:0000313" key="3">
    <source>
        <dbReference type="Proteomes" id="UP000012283"/>
    </source>
</evidence>
<dbReference type="PATRIC" id="fig|1308866.3.peg.2110"/>
<dbReference type="Pfam" id="PF12708">
    <property type="entry name" value="Pect-lyase_RHGA_epim"/>
    <property type="match status" value="1"/>
</dbReference>
<comment type="caution">
    <text evidence="2">The sequence shown here is derived from an EMBL/GenBank/DDBJ whole genome shotgun (WGS) entry which is preliminary data.</text>
</comment>
<protein>
    <recommendedName>
        <fullName evidence="1">Rhamnogalacturonase A/B/Epimerase-like pectate lyase domain-containing protein</fullName>
    </recommendedName>
</protein>
<keyword evidence="3" id="KW-1185">Reference proteome</keyword>
<dbReference type="AlphaFoldDB" id="N4WTP4"/>
<evidence type="ECO:0000259" key="1">
    <source>
        <dbReference type="Pfam" id="PF12708"/>
    </source>
</evidence>
<proteinExistence type="predicted"/>
<feature type="domain" description="Rhamnogalacturonase A/B/Epimerase-like pectate lyase" evidence="1">
    <location>
        <begin position="4"/>
        <end position="45"/>
    </location>
</feature>
<dbReference type="InterPro" id="IPR024535">
    <property type="entry name" value="RHGA/B-epi-like_pectate_lyase"/>
</dbReference>